<organism evidence="3 4">
    <name type="scientific">Pristionchus entomophagus</name>
    <dbReference type="NCBI Taxonomy" id="358040"/>
    <lineage>
        <taxon>Eukaryota</taxon>
        <taxon>Metazoa</taxon>
        <taxon>Ecdysozoa</taxon>
        <taxon>Nematoda</taxon>
        <taxon>Chromadorea</taxon>
        <taxon>Rhabditida</taxon>
        <taxon>Rhabditina</taxon>
        <taxon>Diplogasteromorpha</taxon>
        <taxon>Diplogasteroidea</taxon>
        <taxon>Neodiplogasteridae</taxon>
        <taxon>Pristionchus</taxon>
    </lineage>
</organism>
<dbReference type="SMART" id="SM00220">
    <property type="entry name" value="S_TKc"/>
    <property type="match status" value="1"/>
</dbReference>
<feature type="region of interest" description="Disordered" evidence="1">
    <location>
        <begin position="896"/>
        <end position="917"/>
    </location>
</feature>
<dbReference type="Gene3D" id="1.10.510.10">
    <property type="entry name" value="Transferase(Phosphotransferase) domain 1"/>
    <property type="match status" value="1"/>
</dbReference>
<feature type="compositionally biased region" description="Low complexity" evidence="1">
    <location>
        <begin position="735"/>
        <end position="744"/>
    </location>
</feature>
<feature type="domain" description="Protein kinase" evidence="2">
    <location>
        <begin position="206"/>
        <end position="448"/>
    </location>
</feature>
<keyword evidence="4" id="KW-1185">Reference proteome</keyword>
<comment type="caution">
    <text evidence="3">The sequence shown here is derived from an EMBL/GenBank/DDBJ whole genome shotgun (WGS) entry which is preliminary data.</text>
</comment>
<dbReference type="PANTHER" id="PTHR44329">
    <property type="entry name" value="SERINE/THREONINE-PROTEIN KINASE TNNI3K-RELATED"/>
    <property type="match status" value="1"/>
</dbReference>
<feature type="region of interest" description="Disordered" evidence="1">
    <location>
        <begin position="638"/>
        <end position="800"/>
    </location>
</feature>
<evidence type="ECO:0000313" key="4">
    <source>
        <dbReference type="Proteomes" id="UP001432027"/>
    </source>
</evidence>
<dbReference type="EMBL" id="BTSX01000005">
    <property type="protein sequence ID" value="GMS99479.1"/>
    <property type="molecule type" value="Genomic_DNA"/>
</dbReference>
<dbReference type="PROSITE" id="PS00108">
    <property type="entry name" value="PROTEIN_KINASE_ST"/>
    <property type="match status" value="1"/>
</dbReference>
<feature type="region of interest" description="Disordered" evidence="1">
    <location>
        <begin position="929"/>
        <end position="980"/>
    </location>
</feature>
<feature type="non-terminal residue" evidence="3">
    <location>
        <position position="1"/>
    </location>
</feature>
<dbReference type="GO" id="GO:0005737">
    <property type="term" value="C:cytoplasm"/>
    <property type="evidence" value="ECO:0007669"/>
    <property type="project" value="TreeGrafter"/>
</dbReference>
<dbReference type="GO" id="GO:0004674">
    <property type="term" value="F:protein serine/threonine kinase activity"/>
    <property type="evidence" value="ECO:0007669"/>
    <property type="project" value="TreeGrafter"/>
</dbReference>
<dbReference type="Proteomes" id="UP001432027">
    <property type="component" value="Unassembled WGS sequence"/>
</dbReference>
<dbReference type="Gene3D" id="3.30.200.20">
    <property type="entry name" value="Phosphorylase Kinase, domain 1"/>
    <property type="match status" value="1"/>
</dbReference>
<feature type="compositionally biased region" description="Polar residues" evidence="1">
    <location>
        <begin position="63"/>
        <end position="72"/>
    </location>
</feature>
<evidence type="ECO:0000259" key="2">
    <source>
        <dbReference type="PROSITE" id="PS50011"/>
    </source>
</evidence>
<dbReference type="InterPro" id="IPR011009">
    <property type="entry name" value="Kinase-like_dom_sf"/>
</dbReference>
<sequence length="1074" mass="118426">IDSPSTVPSHEMREISSYHRLCPLRIVIVSYKQMRALAGVAAEAASGAPSGTRTAREGAVAPPNTTQNSSGIDSDMMSEIDLNSTTTSQSARYFRPQESQSAPTTPLAARRGELAAGAAAAAGNQDAAAVSTSSDSSAAAVAAGAAAYRAVKAGQKPYHPKNYLNLYEGFFACFRPVISYFAKSQDNLNKSLHNAADDWEIDFGTIKDLEWLGSGSQGAVFSGSWNGRPVAVKKVKDIKEAEIGHLKHLEHPNIIKFLGVCRQAPVFAVVMEYCTRGQLCEVLKKEHSVDSMEWVDWAKQIADGMDYLHKNKVIHRDLKSPNILMTEDGQLRICDFGTSHQLNKMNSTQMSFCGTVSWIAPEMIKKEPCNEKVDVWSFGVVLWEMLTREQPYKNIDSMAIIWGVGSNQLALPIPPTAPEGLKLLMRQCWSLKPRNRPSFVNILQHLQILKKELEEMGEEEWLRRCEIWREGAKCIEYPNSLKKHGAELMQQQHQQEALRKKREEELRHAMDIREMFEFKLQRVNKMYAQLTNCLADLDEREEDLTHRERLLDERCSVAGLPRPRIGGSFTAIQQQRPVVVRAGPKTIRGGEQDVFCSSIASAQCYGPSGYGYSSSEDEIVGSAASAYTRGSPYRCSQASSSSGYVPSSASVNFSRQNSTRSSGFHNPMATPVRPRNFSREQSLRHSASSHLHGDFMRGSSARHSTMSDDVPSSIYRNSDGRWSDGRLVAQRKQRAAAARASRASFVRDSPARTPHARSRDKRASCPLDGGTSLSPARRARPASHYDTLDSAATTTTSTGCDCGSERCCRQQRARSLVVHSPGHFVQSPQRERCPVQLVELNPGKLTGSSSYEEALRSVCDAQPEMDERDGSSYEREVPTIEYSNPIYSSPITTHVNPLMTAATPPGSPLQAQDEQPEPRLLSVVDPNADLFSSMDSNNPQTLGDRRASDASAECSSDDDEEKEEDNGNLLDSSLDSNSGPAAFEATAKDLEKIRARHHDPLTSSMASTIANSLERSLEISAMHSDGLSDQERNVRAVKNSMKGHRRTHSNPQANLMAIVAEYSTESDDFDCVEC</sequence>
<dbReference type="PROSITE" id="PS50011">
    <property type="entry name" value="PROTEIN_KINASE_DOM"/>
    <property type="match status" value="1"/>
</dbReference>
<feature type="compositionally biased region" description="Low complexity" evidence="1">
    <location>
        <begin position="967"/>
        <end position="979"/>
    </location>
</feature>
<feature type="compositionally biased region" description="Polar residues" evidence="1">
    <location>
        <begin position="81"/>
        <end position="104"/>
    </location>
</feature>
<feature type="compositionally biased region" description="Low complexity" evidence="1">
    <location>
        <begin position="789"/>
        <end position="800"/>
    </location>
</feature>
<dbReference type="GO" id="GO:0006950">
    <property type="term" value="P:response to stress"/>
    <property type="evidence" value="ECO:0007669"/>
    <property type="project" value="UniProtKB-ARBA"/>
</dbReference>
<feature type="compositionally biased region" description="Low complexity" evidence="1">
    <location>
        <begin position="638"/>
        <end position="650"/>
    </location>
</feature>
<dbReference type="PRINTS" id="PR00109">
    <property type="entry name" value="TYRKINASE"/>
</dbReference>
<feature type="region of interest" description="Disordered" evidence="1">
    <location>
        <begin position="43"/>
        <end position="106"/>
    </location>
</feature>
<feature type="compositionally biased region" description="Polar residues" evidence="1">
    <location>
        <begin position="651"/>
        <end position="664"/>
    </location>
</feature>
<evidence type="ECO:0000256" key="1">
    <source>
        <dbReference type="SAM" id="MobiDB-lite"/>
    </source>
</evidence>
<dbReference type="InterPro" id="IPR001245">
    <property type="entry name" value="Ser-Thr/Tyr_kinase_cat_dom"/>
</dbReference>
<dbReference type="InterPro" id="IPR008271">
    <property type="entry name" value="Ser/Thr_kinase_AS"/>
</dbReference>
<gene>
    <name evidence="3" type="ORF">PENTCL1PPCAC_21654</name>
</gene>
<dbReference type="GO" id="GO:0005524">
    <property type="term" value="F:ATP binding"/>
    <property type="evidence" value="ECO:0007669"/>
    <property type="project" value="InterPro"/>
</dbReference>
<protein>
    <recommendedName>
        <fullName evidence="2">Protein kinase domain-containing protein</fullName>
    </recommendedName>
</protein>
<dbReference type="AlphaFoldDB" id="A0AAV5TYB9"/>
<dbReference type="Pfam" id="PF07714">
    <property type="entry name" value="PK_Tyr_Ser-Thr"/>
    <property type="match status" value="1"/>
</dbReference>
<reference evidence="3" key="1">
    <citation type="submission" date="2023-10" db="EMBL/GenBank/DDBJ databases">
        <title>Genome assembly of Pristionchus species.</title>
        <authorList>
            <person name="Yoshida K."/>
            <person name="Sommer R.J."/>
        </authorList>
    </citation>
    <scope>NUCLEOTIDE SEQUENCE</scope>
    <source>
        <strain evidence="3">RS0144</strain>
    </source>
</reference>
<feature type="compositionally biased region" description="Acidic residues" evidence="1">
    <location>
        <begin position="955"/>
        <end position="966"/>
    </location>
</feature>
<dbReference type="InterPro" id="IPR000719">
    <property type="entry name" value="Prot_kinase_dom"/>
</dbReference>
<dbReference type="PANTHER" id="PTHR44329:SF304">
    <property type="entry name" value="MITOGEN-ACTIVATED PROTEIN KINASE KINASE KINASE 13-LIKE ISOFORM X1"/>
    <property type="match status" value="1"/>
</dbReference>
<accession>A0AAV5TYB9</accession>
<dbReference type="InterPro" id="IPR051681">
    <property type="entry name" value="Ser/Thr_Kinases-Pseudokinases"/>
</dbReference>
<proteinExistence type="predicted"/>
<dbReference type="SUPFAM" id="SSF56112">
    <property type="entry name" value="Protein kinase-like (PK-like)"/>
    <property type="match status" value="1"/>
</dbReference>
<name>A0AAV5TYB9_9BILA</name>
<evidence type="ECO:0000313" key="3">
    <source>
        <dbReference type="EMBL" id="GMS99479.1"/>
    </source>
</evidence>